<feature type="transmembrane region" description="Helical" evidence="1">
    <location>
        <begin position="12"/>
        <end position="34"/>
    </location>
</feature>
<dbReference type="RefSeq" id="WP_072853675.1">
    <property type="nucleotide sequence ID" value="NZ_FQVI01000021.1"/>
</dbReference>
<keyword evidence="3" id="KW-1185">Reference proteome</keyword>
<proteinExistence type="predicted"/>
<reference evidence="2 3" key="1">
    <citation type="submission" date="2016-11" db="EMBL/GenBank/DDBJ databases">
        <authorList>
            <person name="Jaros S."/>
            <person name="Januszkiewicz K."/>
            <person name="Wedrychowicz H."/>
        </authorList>
    </citation>
    <scope>NUCLEOTIDE SEQUENCE [LARGE SCALE GENOMIC DNA]</scope>
    <source>
        <strain evidence="2 3">DSM 17459</strain>
    </source>
</reference>
<evidence type="ECO:0000313" key="2">
    <source>
        <dbReference type="EMBL" id="SHF31858.1"/>
    </source>
</evidence>
<feature type="transmembrane region" description="Helical" evidence="1">
    <location>
        <begin position="104"/>
        <end position="125"/>
    </location>
</feature>
<keyword evidence="1" id="KW-0812">Transmembrane</keyword>
<dbReference type="AlphaFoldDB" id="A0A1M5ANL4"/>
<name>A0A1M5ANL4_9CLOT</name>
<keyword evidence="1" id="KW-1133">Transmembrane helix</keyword>
<gene>
    <name evidence="2" type="ORF">SAMN02745158_03275</name>
</gene>
<accession>A0A1M5ANL4</accession>
<dbReference type="OrthoDB" id="1829094at2"/>
<organism evidence="2 3">
    <name type="scientific">Lactonifactor longoviformis DSM 17459</name>
    <dbReference type="NCBI Taxonomy" id="1122155"/>
    <lineage>
        <taxon>Bacteria</taxon>
        <taxon>Bacillati</taxon>
        <taxon>Bacillota</taxon>
        <taxon>Clostridia</taxon>
        <taxon>Eubacteriales</taxon>
        <taxon>Clostridiaceae</taxon>
        <taxon>Lactonifactor</taxon>
    </lineage>
</organism>
<dbReference type="STRING" id="1122155.SAMN02745158_03275"/>
<dbReference type="Proteomes" id="UP000184245">
    <property type="component" value="Unassembled WGS sequence"/>
</dbReference>
<sequence length="260" mass="30188">MHEIIQHIKSSFLMYKGEGCIFYLFLISLLLLIIMRKGRRREKDFFLLYSIGILIIYACPLTAKIIMDYCIGRDVYWRMFWLLPIVLVIAYVFTLIFSQIKQSFLKGIWIVVAVVLIGICGNSMYHNELFKNTTNYYKLPQEVIEICDIVLDDAEGGYIKMVVPNSLTSYIRQYNGSIKLAYGRETEKDGQVDTPEAGILYDVMNNSFEDPAALAESSKMVKCNYIVLRRTSTISESISDYSFEYLNETENYIIFRETEI</sequence>
<evidence type="ECO:0000313" key="3">
    <source>
        <dbReference type="Proteomes" id="UP000184245"/>
    </source>
</evidence>
<evidence type="ECO:0000256" key="1">
    <source>
        <dbReference type="SAM" id="Phobius"/>
    </source>
</evidence>
<dbReference type="EMBL" id="FQVI01000021">
    <property type="protein sequence ID" value="SHF31858.1"/>
    <property type="molecule type" value="Genomic_DNA"/>
</dbReference>
<protein>
    <submittedName>
        <fullName evidence="2">Uncharacterized protein</fullName>
    </submittedName>
</protein>
<feature type="transmembrane region" description="Helical" evidence="1">
    <location>
        <begin position="46"/>
        <end position="67"/>
    </location>
</feature>
<keyword evidence="1" id="KW-0472">Membrane</keyword>
<feature type="transmembrane region" description="Helical" evidence="1">
    <location>
        <begin position="79"/>
        <end position="97"/>
    </location>
</feature>